<dbReference type="RefSeq" id="WP_140885579.1">
    <property type="nucleotide sequence ID" value="NZ_RCZP01000026.1"/>
</dbReference>
<comment type="caution">
    <text evidence="2">The sequence shown here is derived from an EMBL/GenBank/DDBJ whole genome shotgun (WGS) entry which is preliminary data.</text>
</comment>
<keyword evidence="1" id="KW-0732">Signal</keyword>
<dbReference type="AlphaFoldDB" id="A0A502FK86"/>
<accession>A0A502FK86</accession>
<feature type="signal peptide" evidence="1">
    <location>
        <begin position="1"/>
        <end position="21"/>
    </location>
</feature>
<evidence type="ECO:0000256" key="1">
    <source>
        <dbReference type="SAM" id="SignalP"/>
    </source>
</evidence>
<evidence type="ECO:0000313" key="2">
    <source>
        <dbReference type="EMBL" id="TPG49890.1"/>
    </source>
</evidence>
<organism evidence="2 3">
    <name type="scientific">Muricoccus nepalensis</name>
    <dbReference type="NCBI Taxonomy" id="1854500"/>
    <lineage>
        <taxon>Bacteria</taxon>
        <taxon>Pseudomonadati</taxon>
        <taxon>Pseudomonadota</taxon>
        <taxon>Alphaproteobacteria</taxon>
        <taxon>Acetobacterales</taxon>
        <taxon>Roseomonadaceae</taxon>
        <taxon>Muricoccus</taxon>
    </lineage>
</organism>
<keyword evidence="3" id="KW-1185">Reference proteome</keyword>
<feature type="chain" id="PRO_5021414748" evidence="1">
    <location>
        <begin position="22"/>
        <end position="212"/>
    </location>
</feature>
<dbReference type="OrthoDB" id="464386at2"/>
<reference evidence="2 3" key="1">
    <citation type="journal article" date="2019" name="Environ. Microbiol.">
        <title>Species interactions and distinct microbial communities in high Arctic permafrost affected cryosols are associated with the CH4 and CO2 gas fluxes.</title>
        <authorList>
            <person name="Altshuler I."/>
            <person name="Hamel J."/>
            <person name="Turney S."/>
            <person name="Magnuson E."/>
            <person name="Levesque R."/>
            <person name="Greer C."/>
            <person name="Whyte L.G."/>
        </authorList>
    </citation>
    <scope>NUCLEOTIDE SEQUENCE [LARGE SCALE GENOMIC DNA]</scope>
    <source>
        <strain evidence="2 3">S9.3B</strain>
    </source>
</reference>
<dbReference type="Proteomes" id="UP000317078">
    <property type="component" value="Unassembled WGS sequence"/>
</dbReference>
<protein>
    <submittedName>
        <fullName evidence="2">Tat pathway signal protein</fullName>
    </submittedName>
</protein>
<dbReference type="EMBL" id="RCZP01000026">
    <property type="protein sequence ID" value="TPG49890.1"/>
    <property type="molecule type" value="Genomic_DNA"/>
</dbReference>
<gene>
    <name evidence="2" type="ORF">EAH89_20380</name>
</gene>
<evidence type="ECO:0000313" key="3">
    <source>
        <dbReference type="Proteomes" id="UP000317078"/>
    </source>
</evidence>
<sequence length="212" mass="21936">MRALIVALALLAGLAAAPAEAQNRFWLVNNTGDTIQTAQVSASRLSNWGPDILGSGVLPAGNRVYVTPNFGDCMLDVRVTYASGREETRMGLNACSINTIAFGGAGAGAGASVSMGAGAGASVAAPRGGDPSFNFVNRSGQVIRELYISLSSQSSWGSDRLGTSVMEPGQSLYVRLPGGSSCAADIRVVYNNGATAERRGVETCSRTDVVWR</sequence>
<name>A0A502FK86_9PROT</name>
<proteinExistence type="predicted"/>